<protein>
    <recommendedName>
        <fullName evidence="3">C2H2-type domain-containing protein</fullName>
    </recommendedName>
</protein>
<feature type="compositionally biased region" description="Basic and acidic residues" evidence="2">
    <location>
        <begin position="344"/>
        <end position="362"/>
    </location>
</feature>
<evidence type="ECO:0000256" key="2">
    <source>
        <dbReference type="SAM" id="MobiDB-lite"/>
    </source>
</evidence>
<dbReference type="PROSITE" id="PS50157">
    <property type="entry name" value="ZINC_FINGER_C2H2_2"/>
    <property type="match status" value="1"/>
</dbReference>
<gene>
    <name evidence="4" type="ORF">JTE90_000125</name>
</gene>
<keyword evidence="1" id="KW-0863">Zinc-finger</keyword>
<feature type="compositionally biased region" description="Low complexity" evidence="2">
    <location>
        <begin position="478"/>
        <end position="491"/>
    </location>
</feature>
<dbReference type="PANTHER" id="PTHR16116:SF5">
    <property type="entry name" value="ZINC FINGER PROTEIN 839"/>
    <property type="match status" value="1"/>
</dbReference>
<name>A0AAV6V036_9ARAC</name>
<dbReference type="Pfam" id="PF15961">
    <property type="entry name" value="DUF4764"/>
    <property type="match status" value="2"/>
</dbReference>
<reference evidence="4 5" key="1">
    <citation type="journal article" date="2022" name="Nat. Ecol. Evol.">
        <title>A masculinizing supergene underlies an exaggerated male reproductive morph in a spider.</title>
        <authorList>
            <person name="Hendrickx F."/>
            <person name="De Corte Z."/>
            <person name="Sonet G."/>
            <person name="Van Belleghem S.M."/>
            <person name="Kostlbacher S."/>
            <person name="Vangestel C."/>
        </authorList>
    </citation>
    <scope>NUCLEOTIDE SEQUENCE [LARGE SCALE GENOMIC DNA]</scope>
    <source>
        <strain evidence="4">W744_W776</strain>
    </source>
</reference>
<feature type="compositionally biased region" description="Polar residues" evidence="2">
    <location>
        <begin position="492"/>
        <end position="527"/>
    </location>
</feature>
<proteinExistence type="predicted"/>
<sequence length="1044" mass="115338">MSSNSNMIASMADELSSQQTLMVVTHVPPADLVSHIQSSDQLDKDISSSDILQQALDEADTYDSSTLSQTRSKVFQENIQHLTDHSYIHTTQSPDMSSDIVEMSSQEIEDDLETSIHGNKGNTQFDSEKYIISPNVHQLSRPEFSADTYVIDKSNDLLSTEVSDTIDVLDETALDSNALVISENPVTSLEKPVVSVSLSSLNQQYIFKLKDSSPHTLTTSSAGFDISQLKLPAKQTSAPVGSVGNPIQIIQNGNSYHSTQLLTQAQLQQISHVLQRQQAQKVQNGGKSILYDPATNTRIVCRVVHPNEIQKTDKSPPRDNSRAALPHQDISPRGRGRGKRSLGRRRDEDERLANLSKEERDEKKKHRPRTRSGRISKPPSYMVKDYKRIHHLDFDEEPLNDSDGGYSDYQVSDEEGGRSGNKTSSLTPGVTTSKHRSYNCHSCNKAYIGRGGLSRHYRLNPTHGRMPEGEDVSTQDENSNSSLASSILSSSGGYTNNPKNSTFKPQTLSKFENEPSSSHSTTVNYDDSLSERRKSNLREILRNFSEEELVEAALPKIAQVVPFWDFFQKKCDMKSDSLRIFEMLKEFEKFLIEMQRVSHQYLSPAASEDDQGKTIINISSTQIADALSLQTGAYFVKDASNIFPTAAPPSNPYRSPSNADLVHPHIKRKRIDHQKISTMNVEDISTRLPEQILSDAHEEAFSTVNSEFHQQDPLIATLTNVENHNDVSRGSLFGLRNATTVTPSSLSSGCLSAVDTSKPSMFFSTDRAHLLQNIQVRKVQLLDSDSTQQQQLRNIDSNQYSDFALSELAISKELAGNQERIDGNSAIVNQKSYESLNLGHDMGILNSCQDIPQTMNLCSNSSLLQTLVNVSPISNTHSIHNGDLIINGQNASPADILTNQASCLPITDMVTQNSSVIVNEDETQVCLPSGGNPNRTSFDANRELELTHNELAPDTAKSNAEPPQVLKHLMLPDGRVIAVWTPVENTEKSARNQLIQNFLPGNLIILQNPNGTLQVPSNQSVTLEALQTLASAEAGTTTQTFTSV</sequence>
<feature type="compositionally biased region" description="Basic residues" evidence="2">
    <location>
        <begin position="363"/>
        <end position="374"/>
    </location>
</feature>
<dbReference type="InterPro" id="IPR013087">
    <property type="entry name" value="Znf_C2H2_type"/>
</dbReference>
<dbReference type="InterPro" id="IPR039946">
    <property type="entry name" value="ZN839"/>
</dbReference>
<evidence type="ECO:0000256" key="1">
    <source>
        <dbReference type="PROSITE-ProRule" id="PRU00042"/>
    </source>
</evidence>
<feature type="region of interest" description="Disordered" evidence="2">
    <location>
        <begin position="305"/>
        <end position="437"/>
    </location>
</feature>
<dbReference type="PANTHER" id="PTHR16116">
    <property type="entry name" value="ZINC FINGER PROTEIN 839"/>
    <property type="match status" value="1"/>
</dbReference>
<feature type="domain" description="C2H2-type" evidence="3">
    <location>
        <begin position="438"/>
        <end position="463"/>
    </location>
</feature>
<evidence type="ECO:0000313" key="4">
    <source>
        <dbReference type="EMBL" id="KAG8190030.1"/>
    </source>
</evidence>
<feature type="compositionally biased region" description="Polar residues" evidence="2">
    <location>
        <begin position="420"/>
        <end position="432"/>
    </location>
</feature>
<dbReference type="EMBL" id="JAFNEN010000196">
    <property type="protein sequence ID" value="KAG8190030.1"/>
    <property type="molecule type" value="Genomic_DNA"/>
</dbReference>
<organism evidence="4 5">
    <name type="scientific">Oedothorax gibbosus</name>
    <dbReference type="NCBI Taxonomy" id="931172"/>
    <lineage>
        <taxon>Eukaryota</taxon>
        <taxon>Metazoa</taxon>
        <taxon>Ecdysozoa</taxon>
        <taxon>Arthropoda</taxon>
        <taxon>Chelicerata</taxon>
        <taxon>Arachnida</taxon>
        <taxon>Araneae</taxon>
        <taxon>Araneomorphae</taxon>
        <taxon>Entelegynae</taxon>
        <taxon>Araneoidea</taxon>
        <taxon>Linyphiidae</taxon>
        <taxon>Erigoninae</taxon>
        <taxon>Oedothorax</taxon>
    </lineage>
</organism>
<dbReference type="AlphaFoldDB" id="A0AAV6V036"/>
<evidence type="ECO:0000313" key="5">
    <source>
        <dbReference type="Proteomes" id="UP000827092"/>
    </source>
</evidence>
<dbReference type="GO" id="GO:0008270">
    <property type="term" value="F:zinc ion binding"/>
    <property type="evidence" value="ECO:0007669"/>
    <property type="project" value="UniProtKB-KW"/>
</dbReference>
<dbReference type="InterPro" id="IPR031885">
    <property type="entry name" value="DUF4764"/>
</dbReference>
<accession>A0AAV6V036</accession>
<feature type="compositionally biased region" description="Basic residues" evidence="2">
    <location>
        <begin position="334"/>
        <end position="343"/>
    </location>
</feature>
<keyword evidence="5" id="KW-1185">Reference proteome</keyword>
<evidence type="ECO:0000259" key="3">
    <source>
        <dbReference type="PROSITE" id="PS50157"/>
    </source>
</evidence>
<keyword evidence="1" id="KW-0479">Metal-binding</keyword>
<keyword evidence="1" id="KW-0862">Zinc</keyword>
<dbReference type="Proteomes" id="UP000827092">
    <property type="component" value="Unassembled WGS sequence"/>
</dbReference>
<comment type="caution">
    <text evidence="4">The sequence shown here is derived from an EMBL/GenBank/DDBJ whole genome shotgun (WGS) entry which is preliminary data.</text>
</comment>
<feature type="region of interest" description="Disordered" evidence="2">
    <location>
        <begin position="458"/>
        <end position="529"/>
    </location>
</feature>
<feature type="compositionally biased region" description="Basic and acidic residues" evidence="2">
    <location>
        <begin position="308"/>
        <end position="321"/>
    </location>
</feature>